<dbReference type="Pfam" id="PF02365">
    <property type="entry name" value="NAM"/>
    <property type="match status" value="1"/>
</dbReference>
<keyword evidence="2" id="KW-0805">Transcription regulation</keyword>
<dbReference type="InterPro" id="IPR036093">
    <property type="entry name" value="NAC_dom_sf"/>
</dbReference>
<name>A0ABM4W1X3_COFAR</name>
<evidence type="ECO:0000313" key="7">
    <source>
        <dbReference type="Proteomes" id="UP001652660"/>
    </source>
</evidence>
<dbReference type="Gene3D" id="2.170.150.80">
    <property type="entry name" value="NAC domain"/>
    <property type="match status" value="1"/>
</dbReference>
<dbReference type="Proteomes" id="UP001652660">
    <property type="component" value="Chromosome 10c"/>
</dbReference>
<dbReference type="GeneID" id="140016215"/>
<gene>
    <name evidence="8" type="primary">LOC140016215</name>
</gene>
<evidence type="ECO:0000256" key="5">
    <source>
        <dbReference type="ARBA" id="ARBA00023242"/>
    </source>
</evidence>
<organism evidence="7 8">
    <name type="scientific">Coffea arabica</name>
    <name type="common">Arabian coffee</name>
    <dbReference type="NCBI Taxonomy" id="13443"/>
    <lineage>
        <taxon>Eukaryota</taxon>
        <taxon>Viridiplantae</taxon>
        <taxon>Streptophyta</taxon>
        <taxon>Embryophyta</taxon>
        <taxon>Tracheophyta</taxon>
        <taxon>Spermatophyta</taxon>
        <taxon>Magnoliopsida</taxon>
        <taxon>eudicotyledons</taxon>
        <taxon>Gunneridae</taxon>
        <taxon>Pentapetalae</taxon>
        <taxon>asterids</taxon>
        <taxon>lamiids</taxon>
        <taxon>Gentianales</taxon>
        <taxon>Rubiaceae</taxon>
        <taxon>Ixoroideae</taxon>
        <taxon>Gardenieae complex</taxon>
        <taxon>Bertiereae - Coffeeae clade</taxon>
        <taxon>Coffeeae</taxon>
        <taxon>Coffea</taxon>
    </lineage>
</organism>
<keyword evidence="3" id="KW-0238">DNA-binding</keyword>
<feature type="domain" description="NAC" evidence="6">
    <location>
        <begin position="24"/>
        <end position="172"/>
    </location>
</feature>
<sequence length="195" mass="22129">MEKPSAASAGGNNDNRGKRAPVEVPCGCRFDPTDEELMVYLRNKIMGGRNDLPDYIPTADVFGTSPNQLPFDRCEYSAGKKWFFYTVGQNDDVFTGDGYWTPTSEEAICIDGQVDGYKKEFIYYCGTEHPGNRTNWYIHQFRLNPDVYGASAVGNNVDYKISSVVACMVFRKEAVVQSNRRKRKKKKKEKELVSF</sequence>
<dbReference type="PANTHER" id="PTHR31989">
    <property type="entry name" value="NAC DOMAIN-CONTAINING PROTEIN 82-RELATED"/>
    <property type="match status" value="1"/>
</dbReference>
<comment type="subcellular location">
    <subcellularLocation>
        <location evidence="1">Nucleus</location>
    </subcellularLocation>
</comment>
<proteinExistence type="predicted"/>
<evidence type="ECO:0000256" key="4">
    <source>
        <dbReference type="ARBA" id="ARBA00023163"/>
    </source>
</evidence>
<evidence type="ECO:0000256" key="1">
    <source>
        <dbReference type="ARBA" id="ARBA00004123"/>
    </source>
</evidence>
<accession>A0ABM4W1X3</accession>
<keyword evidence="4" id="KW-0804">Transcription</keyword>
<evidence type="ECO:0000259" key="6">
    <source>
        <dbReference type="PROSITE" id="PS51005"/>
    </source>
</evidence>
<keyword evidence="5" id="KW-0539">Nucleus</keyword>
<dbReference type="InterPro" id="IPR003441">
    <property type="entry name" value="NAC-dom"/>
</dbReference>
<keyword evidence="7" id="KW-1185">Reference proteome</keyword>
<evidence type="ECO:0000256" key="2">
    <source>
        <dbReference type="ARBA" id="ARBA00023015"/>
    </source>
</evidence>
<dbReference type="RefSeq" id="XP_071925786.1">
    <property type="nucleotide sequence ID" value="XM_072069685.1"/>
</dbReference>
<protein>
    <submittedName>
        <fullName evidence="8">NAC domain-containing protein 41-like isoform X1</fullName>
    </submittedName>
</protein>
<dbReference type="SUPFAM" id="SSF101941">
    <property type="entry name" value="NAC domain"/>
    <property type="match status" value="1"/>
</dbReference>
<evidence type="ECO:0000256" key="3">
    <source>
        <dbReference type="ARBA" id="ARBA00023125"/>
    </source>
</evidence>
<dbReference type="PROSITE" id="PS51005">
    <property type="entry name" value="NAC"/>
    <property type="match status" value="1"/>
</dbReference>
<evidence type="ECO:0000313" key="8">
    <source>
        <dbReference type="RefSeq" id="XP_071925786.1"/>
    </source>
</evidence>
<reference evidence="8" key="1">
    <citation type="submission" date="2025-08" db="UniProtKB">
        <authorList>
            <consortium name="RefSeq"/>
        </authorList>
    </citation>
    <scope>IDENTIFICATION</scope>
    <source>
        <tissue evidence="8">Leaves</tissue>
    </source>
</reference>